<reference evidence="2 3" key="1">
    <citation type="submission" date="2020-04" db="EMBL/GenBank/DDBJ databases">
        <title>Molecular characterization of pseudomonads from Agaricus bisporus reveal novel blotch 2 pathogens in Western Europe.</title>
        <authorList>
            <person name="Taparia T."/>
            <person name="Krijger M."/>
            <person name="Haynes E."/>
            <person name="Elpinstone J.G."/>
            <person name="Noble R."/>
            <person name="Van Der Wolf J."/>
        </authorList>
    </citation>
    <scope>NUCLEOTIDE SEQUENCE [LARGE SCALE GENOMIC DNA]</scope>
    <source>
        <strain evidence="2 3">F1001</strain>
    </source>
</reference>
<dbReference type="Gene3D" id="3.10.450.50">
    <property type="match status" value="1"/>
</dbReference>
<protein>
    <submittedName>
        <fullName evidence="2">Nuclear transport factor 2 family protein</fullName>
    </submittedName>
</protein>
<feature type="domain" description="SnoaL-like" evidence="1">
    <location>
        <begin position="8"/>
        <end position="109"/>
    </location>
</feature>
<dbReference type="EMBL" id="JACAPU010000005">
    <property type="protein sequence ID" value="NWB45749.1"/>
    <property type="molecule type" value="Genomic_DNA"/>
</dbReference>
<organism evidence="2 3">
    <name type="scientific">Pseudomonas gingeri</name>
    <dbReference type="NCBI Taxonomy" id="117681"/>
    <lineage>
        <taxon>Bacteria</taxon>
        <taxon>Pseudomonadati</taxon>
        <taxon>Pseudomonadota</taxon>
        <taxon>Gammaproteobacteria</taxon>
        <taxon>Pseudomonadales</taxon>
        <taxon>Pseudomonadaceae</taxon>
        <taxon>Pseudomonas</taxon>
    </lineage>
</organism>
<name>A0A7Y8BJA6_9PSED</name>
<comment type="caution">
    <text evidence="2">The sequence shown here is derived from an EMBL/GenBank/DDBJ whole genome shotgun (WGS) entry which is preliminary data.</text>
</comment>
<dbReference type="InterPro" id="IPR037401">
    <property type="entry name" value="SnoaL-like"/>
</dbReference>
<dbReference type="Proteomes" id="UP000582981">
    <property type="component" value="Unassembled WGS sequence"/>
</dbReference>
<proteinExistence type="predicted"/>
<dbReference type="Pfam" id="PF12680">
    <property type="entry name" value="SnoaL_2"/>
    <property type="match status" value="1"/>
</dbReference>
<dbReference type="RefSeq" id="WP_177143432.1">
    <property type="nucleotide sequence ID" value="NZ_JACAPU010000005.1"/>
</dbReference>
<evidence type="ECO:0000313" key="3">
    <source>
        <dbReference type="Proteomes" id="UP000582981"/>
    </source>
</evidence>
<gene>
    <name evidence="2" type="ORF">HX829_04515</name>
</gene>
<sequence length="128" mass="14728">MPTLETLERFIAQVEANAHAEAVEAFYTADASLQENQEPPRVGRDFHIAKERAMMSRVRSMSSTCVRPAFLNGDHVAIRWIFRFEWADGSVTRMEEIAHQRWEGECIAEEQFFYDPQQRIPSKPGVVA</sequence>
<evidence type="ECO:0000259" key="1">
    <source>
        <dbReference type="Pfam" id="PF12680"/>
    </source>
</evidence>
<evidence type="ECO:0000313" key="2">
    <source>
        <dbReference type="EMBL" id="NWB45749.1"/>
    </source>
</evidence>
<dbReference type="AlphaFoldDB" id="A0A7Y8BJA6"/>
<accession>A0A7Y8BJA6</accession>
<dbReference type="InterPro" id="IPR032710">
    <property type="entry name" value="NTF2-like_dom_sf"/>
</dbReference>
<dbReference type="SUPFAM" id="SSF54427">
    <property type="entry name" value="NTF2-like"/>
    <property type="match status" value="1"/>
</dbReference>